<gene>
    <name evidence="1" type="ORF">CQ14_38205</name>
</gene>
<comment type="caution">
    <text evidence="1">The sequence shown here is derived from an EMBL/GenBank/DDBJ whole genome shotgun (WGS) entry which is preliminary data.</text>
</comment>
<organism evidence="1 2">
    <name type="scientific">Bradyrhizobium lablabi</name>
    <dbReference type="NCBI Taxonomy" id="722472"/>
    <lineage>
        <taxon>Bacteria</taxon>
        <taxon>Pseudomonadati</taxon>
        <taxon>Pseudomonadota</taxon>
        <taxon>Alphaproteobacteria</taxon>
        <taxon>Hyphomicrobiales</taxon>
        <taxon>Nitrobacteraceae</taxon>
        <taxon>Bradyrhizobium</taxon>
    </lineage>
</organism>
<reference evidence="1 2" key="1">
    <citation type="submission" date="2014-03" db="EMBL/GenBank/DDBJ databases">
        <title>Bradyrhizobium valentinum sp. nov., isolated from effective nodules of Lupinus mariae-josephae, a lupine endemic of basic-lime soils in Eastern Spain.</title>
        <authorList>
            <person name="Duran D."/>
            <person name="Rey L."/>
            <person name="Navarro A."/>
            <person name="Busquets A."/>
            <person name="Imperial J."/>
            <person name="Ruiz-Argueso T."/>
        </authorList>
    </citation>
    <scope>NUCLEOTIDE SEQUENCE [LARGE SCALE GENOMIC DNA]</scope>
    <source>
        <strain evidence="1 2">CCBAU 23086</strain>
    </source>
</reference>
<proteinExistence type="predicted"/>
<dbReference type="Gene3D" id="3.40.1580.10">
    <property type="entry name" value="SMI1/KNR4-like"/>
    <property type="match status" value="1"/>
</dbReference>
<protein>
    <submittedName>
        <fullName evidence="1">Uncharacterized protein</fullName>
    </submittedName>
</protein>
<name>A0A0R3N3R3_9BRAD</name>
<evidence type="ECO:0000313" key="2">
    <source>
        <dbReference type="Proteomes" id="UP000051660"/>
    </source>
</evidence>
<dbReference type="Proteomes" id="UP000051660">
    <property type="component" value="Unassembled WGS sequence"/>
</dbReference>
<dbReference type="SUPFAM" id="SSF160631">
    <property type="entry name" value="SMI1/KNR4-like"/>
    <property type="match status" value="1"/>
</dbReference>
<dbReference type="InterPro" id="IPR037883">
    <property type="entry name" value="Knr4/Smi1-like_sf"/>
</dbReference>
<dbReference type="RefSeq" id="WP_156434662.1">
    <property type="nucleotide sequence ID" value="NZ_LLYB01000038.1"/>
</dbReference>
<dbReference type="AlphaFoldDB" id="A0A0R3N3R3"/>
<sequence>MEADGDQVLWDVSRGLRDGEYPIYYYAHESHPPSVRQLSADFEIWLGEFLSYSAFIAEDDD</sequence>
<evidence type="ECO:0000313" key="1">
    <source>
        <dbReference type="EMBL" id="KRR27049.1"/>
    </source>
</evidence>
<dbReference type="EMBL" id="LLYB01000038">
    <property type="protein sequence ID" value="KRR27049.1"/>
    <property type="molecule type" value="Genomic_DNA"/>
</dbReference>
<accession>A0A0R3N3R3</accession>